<dbReference type="GO" id="GO:0005524">
    <property type="term" value="F:ATP binding"/>
    <property type="evidence" value="ECO:0007669"/>
    <property type="project" value="UniProtKB-KW"/>
</dbReference>
<proteinExistence type="predicted"/>
<dbReference type="Gene3D" id="3.90.640.10">
    <property type="entry name" value="Actin, Chain A, domain 4"/>
    <property type="match status" value="1"/>
</dbReference>
<evidence type="ECO:0000313" key="4">
    <source>
        <dbReference type="EMBL" id="JAC79301.1"/>
    </source>
</evidence>
<reference evidence="4" key="1">
    <citation type="submission" date="2014-05" db="EMBL/GenBank/DDBJ databases">
        <title>The transcriptome of the halophilic microalga Tetraselmis sp. GSL018 isolated from the Great Salt Lake, Utah.</title>
        <authorList>
            <person name="Jinkerson R.E."/>
            <person name="D'Adamo S."/>
            <person name="Posewitz M.C."/>
        </authorList>
    </citation>
    <scope>NUCLEOTIDE SEQUENCE</scope>
    <source>
        <strain evidence="4">GSL018</strain>
    </source>
</reference>
<dbReference type="GO" id="GO:0140662">
    <property type="term" value="F:ATP-dependent protein folding chaperone"/>
    <property type="evidence" value="ECO:0007669"/>
    <property type="project" value="InterPro"/>
</dbReference>
<gene>
    <name evidence="4" type="ORF">TSPGSL018_13047</name>
</gene>
<sequence>MAETGPGTFAALLVVALLIPGLSIVFPNLQEALTADVVVGIDLGTTYSVVATCTKKVVSVHNIDGHETLPSVVYFNTSAVPSWSSAKTIPPGSVTVGTSAHDLKDVFPRNVVYASKRLIGLEYNSSVVRQEREALQYAVAQDEEGRAVPTVEGRHIPPEEIASWLLRRLKAAAQGGGSPLRRLLGFKFKGVTVSVPVSFSQEQKAATIRAANRAGFSFVRLIEEPVAAAIAYELNKHEGDRIVLVFDFGGGTLDVALLRLDPEQGAFLVMDRAGDPHLGGEDFDNMLADHFAALLQRATGADSSTMAGVRPALLQSVERAKRELSREERTRIDLPQGTALGGELPELHLSRGDIEAVCRPLLNRARAPLEQALAQMNLQPDDISDVVMVGGSSRLEAVRKMVSEFFGGKKLNTDINPDTAIAIGAARSFGC</sequence>
<dbReference type="PRINTS" id="PR00301">
    <property type="entry name" value="HEATSHOCK70"/>
</dbReference>
<organism evidence="4">
    <name type="scientific">Tetraselmis sp. GSL018</name>
    <dbReference type="NCBI Taxonomy" id="582737"/>
    <lineage>
        <taxon>Eukaryota</taxon>
        <taxon>Viridiplantae</taxon>
        <taxon>Chlorophyta</taxon>
        <taxon>core chlorophytes</taxon>
        <taxon>Chlorodendrophyceae</taxon>
        <taxon>Chlorodendrales</taxon>
        <taxon>Chlorodendraceae</taxon>
        <taxon>Tetraselmis</taxon>
    </lineage>
</organism>
<dbReference type="InterPro" id="IPR018181">
    <property type="entry name" value="Heat_shock_70_CS"/>
</dbReference>
<dbReference type="PANTHER" id="PTHR19375">
    <property type="entry name" value="HEAT SHOCK PROTEIN 70KDA"/>
    <property type="match status" value="1"/>
</dbReference>
<keyword evidence="2" id="KW-0067">ATP-binding</keyword>
<name>A0A061S952_9CHLO</name>
<dbReference type="EMBL" id="GBEZ01006070">
    <property type="protein sequence ID" value="JAC79301.1"/>
    <property type="molecule type" value="Transcribed_RNA"/>
</dbReference>
<accession>A0A061S952</accession>
<dbReference type="InterPro" id="IPR013126">
    <property type="entry name" value="Hsp_70_fam"/>
</dbReference>
<keyword evidence="1" id="KW-0547">Nucleotide-binding</keyword>
<feature type="signal peptide" evidence="3">
    <location>
        <begin position="1"/>
        <end position="23"/>
    </location>
</feature>
<evidence type="ECO:0000256" key="3">
    <source>
        <dbReference type="SAM" id="SignalP"/>
    </source>
</evidence>
<dbReference type="Pfam" id="PF00012">
    <property type="entry name" value="HSP70"/>
    <property type="match status" value="1"/>
</dbReference>
<dbReference type="FunFam" id="3.90.640.10:FF:000003">
    <property type="entry name" value="Molecular chaperone DnaK"/>
    <property type="match status" value="1"/>
</dbReference>
<dbReference type="Gene3D" id="3.30.420.40">
    <property type="match status" value="2"/>
</dbReference>
<evidence type="ECO:0000256" key="1">
    <source>
        <dbReference type="ARBA" id="ARBA00022741"/>
    </source>
</evidence>
<dbReference type="SUPFAM" id="SSF53067">
    <property type="entry name" value="Actin-like ATPase domain"/>
    <property type="match status" value="2"/>
</dbReference>
<dbReference type="AlphaFoldDB" id="A0A061S952"/>
<dbReference type="PROSITE" id="PS00297">
    <property type="entry name" value="HSP70_1"/>
    <property type="match status" value="1"/>
</dbReference>
<keyword evidence="3" id="KW-0732">Signal</keyword>
<evidence type="ECO:0000256" key="2">
    <source>
        <dbReference type="ARBA" id="ARBA00022840"/>
    </source>
</evidence>
<dbReference type="InterPro" id="IPR043129">
    <property type="entry name" value="ATPase_NBD"/>
</dbReference>
<feature type="chain" id="PRO_5030002249" evidence="3">
    <location>
        <begin position="24"/>
        <end position="431"/>
    </location>
</feature>
<protein>
    <submittedName>
        <fullName evidence="4">Glucose-regulated protein</fullName>
    </submittedName>
</protein>